<organism evidence="2 3">
    <name type="scientific">Athelia psychrophila</name>
    <dbReference type="NCBI Taxonomy" id="1759441"/>
    <lineage>
        <taxon>Eukaryota</taxon>
        <taxon>Fungi</taxon>
        <taxon>Dikarya</taxon>
        <taxon>Basidiomycota</taxon>
        <taxon>Agaricomycotina</taxon>
        <taxon>Agaricomycetes</taxon>
        <taxon>Agaricomycetidae</taxon>
        <taxon>Atheliales</taxon>
        <taxon>Atheliaceae</taxon>
        <taxon>Athelia</taxon>
    </lineage>
</organism>
<name>A0A166ANM0_9AGAM</name>
<accession>A0A166ANM0</accession>
<protein>
    <recommendedName>
        <fullName evidence="4">BTB domain-containing protein</fullName>
    </recommendedName>
</protein>
<sequence length="253" mass="28948">MDPQILISGVRQVENTLFKVPRYKFERGSTVFKDMFEIPAADTQEGWDDANPIKLESIKKLDFQRFLMAMLPDYALEPIDMGHDEWISVLKLSTLWEFSELRREAISNLDGMKVEHADKVTIARAYRVERWLIEGYTALIKQDTPFTASQKAILGAETIIQLYERREETFRLGAQRLRAQLGQSYSQYGSGYSQPPVRVFDNLDSDLRQMFQTEFRDAQCEEDVSHQGMGGAMGKKGKSKKKFQGAWNGAGGQ</sequence>
<dbReference type="STRING" id="436010.A0A166ANM0"/>
<dbReference type="OrthoDB" id="2367075at2759"/>
<dbReference type="Proteomes" id="UP000076532">
    <property type="component" value="Unassembled WGS sequence"/>
</dbReference>
<reference evidence="2 3" key="1">
    <citation type="journal article" date="2016" name="Mol. Biol. Evol.">
        <title>Comparative Genomics of Early-Diverging Mushroom-Forming Fungi Provides Insights into the Origins of Lignocellulose Decay Capabilities.</title>
        <authorList>
            <person name="Nagy L.G."/>
            <person name="Riley R."/>
            <person name="Tritt A."/>
            <person name="Adam C."/>
            <person name="Daum C."/>
            <person name="Floudas D."/>
            <person name="Sun H."/>
            <person name="Yadav J.S."/>
            <person name="Pangilinan J."/>
            <person name="Larsson K.H."/>
            <person name="Matsuura K."/>
            <person name="Barry K."/>
            <person name="Labutti K."/>
            <person name="Kuo R."/>
            <person name="Ohm R.A."/>
            <person name="Bhattacharya S.S."/>
            <person name="Shirouzu T."/>
            <person name="Yoshinaga Y."/>
            <person name="Martin F.M."/>
            <person name="Grigoriev I.V."/>
            <person name="Hibbett D.S."/>
        </authorList>
    </citation>
    <scope>NUCLEOTIDE SEQUENCE [LARGE SCALE GENOMIC DNA]</scope>
    <source>
        <strain evidence="2 3">CBS 109695</strain>
    </source>
</reference>
<dbReference type="AlphaFoldDB" id="A0A166ANM0"/>
<evidence type="ECO:0000256" key="1">
    <source>
        <dbReference type="SAM" id="MobiDB-lite"/>
    </source>
</evidence>
<evidence type="ECO:0008006" key="4">
    <source>
        <dbReference type="Google" id="ProtNLM"/>
    </source>
</evidence>
<dbReference type="EMBL" id="KV417657">
    <property type="protein sequence ID" value="KZP11798.1"/>
    <property type="molecule type" value="Genomic_DNA"/>
</dbReference>
<feature type="region of interest" description="Disordered" evidence="1">
    <location>
        <begin position="224"/>
        <end position="253"/>
    </location>
</feature>
<keyword evidence="3" id="KW-1185">Reference proteome</keyword>
<gene>
    <name evidence="2" type="ORF">FIBSPDRAFT_756246</name>
</gene>
<evidence type="ECO:0000313" key="2">
    <source>
        <dbReference type="EMBL" id="KZP11798.1"/>
    </source>
</evidence>
<proteinExistence type="predicted"/>
<evidence type="ECO:0000313" key="3">
    <source>
        <dbReference type="Proteomes" id="UP000076532"/>
    </source>
</evidence>